<organism evidence="5 6">
    <name type="scientific">Adiantum capillus-veneris</name>
    <name type="common">Maidenhair fern</name>
    <dbReference type="NCBI Taxonomy" id="13818"/>
    <lineage>
        <taxon>Eukaryota</taxon>
        <taxon>Viridiplantae</taxon>
        <taxon>Streptophyta</taxon>
        <taxon>Embryophyta</taxon>
        <taxon>Tracheophyta</taxon>
        <taxon>Polypodiopsida</taxon>
        <taxon>Polypodiidae</taxon>
        <taxon>Polypodiales</taxon>
        <taxon>Pteridineae</taxon>
        <taxon>Pteridaceae</taxon>
        <taxon>Vittarioideae</taxon>
        <taxon>Adiantum</taxon>
    </lineage>
</organism>
<evidence type="ECO:0000313" key="6">
    <source>
        <dbReference type="Proteomes" id="UP000886520"/>
    </source>
</evidence>
<evidence type="ECO:0000259" key="4">
    <source>
        <dbReference type="PROSITE" id="PS50072"/>
    </source>
</evidence>
<proteinExistence type="predicted"/>
<dbReference type="InterPro" id="IPR029000">
    <property type="entry name" value="Cyclophilin-like_dom_sf"/>
</dbReference>
<dbReference type="GO" id="GO:0003723">
    <property type="term" value="F:RNA binding"/>
    <property type="evidence" value="ECO:0007669"/>
    <property type="project" value="UniProtKB-KW"/>
</dbReference>
<protein>
    <recommendedName>
        <fullName evidence="4">PPIase cyclophilin-type domain-containing protein</fullName>
    </recommendedName>
</protein>
<dbReference type="PROSITE" id="PS50072">
    <property type="entry name" value="CSA_PPIASE_2"/>
    <property type="match status" value="1"/>
</dbReference>
<dbReference type="PANTHER" id="PTHR45843">
    <property type="entry name" value="PEPTIDYL-PROLYL CIS-TRANS ISOMERASE-LIKE 4"/>
    <property type="match status" value="1"/>
</dbReference>
<dbReference type="EMBL" id="JABFUD020000010">
    <property type="protein sequence ID" value="KAI5074159.1"/>
    <property type="molecule type" value="Genomic_DNA"/>
</dbReference>
<comment type="caution">
    <text evidence="5">The sequence shown here is derived from an EMBL/GenBank/DDBJ whole genome shotgun (WGS) entry which is preliminary data.</text>
</comment>
<evidence type="ECO:0000256" key="2">
    <source>
        <dbReference type="ARBA" id="ARBA00022884"/>
    </source>
</evidence>
<dbReference type="OrthoDB" id="2083at2759"/>
<keyword evidence="2" id="KW-0694">RNA-binding</keyword>
<gene>
    <name evidence="5" type="ORF">GOP47_0010120</name>
</gene>
<dbReference type="PANTHER" id="PTHR45843:SF1">
    <property type="entry name" value="PEPTIDYL-PROLYL CIS-TRANS ISOMERASE-LIKE 4"/>
    <property type="match status" value="1"/>
</dbReference>
<name>A0A9D4UUP3_ADICA</name>
<dbReference type="InterPro" id="IPR002130">
    <property type="entry name" value="Cyclophilin-type_PPIase_dom"/>
</dbReference>
<dbReference type="Gene3D" id="2.40.100.10">
    <property type="entry name" value="Cyclophilin-like"/>
    <property type="match status" value="1"/>
</dbReference>
<sequence length="124" mass="14250">MASAGPNLNASQFYITLRQAPIDYLDGNRTVFGRVTKNFDKALEKINYTLVDQHSFRPLRNIGIKQVYILYDPFEDPVGLAHILSMGLSMPHGHQYVMKMMTLYVVMRIKLAIDVVKHIHARLF</sequence>
<dbReference type="InterPro" id="IPR035542">
    <property type="entry name" value="CRIP"/>
</dbReference>
<comment type="subcellular location">
    <subcellularLocation>
        <location evidence="1">Nucleus</location>
    </subcellularLocation>
</comment>
<dbReference type="GO" id="GO:0005634">
    <property type="term" value="C:nucleus"/>
    <property type="evidence" value="ECO:0007669"/>
    <property type="project" value="UniProtKB-SubCell"/>
</dbReference>
<dbReference type="AlphaFoldDB" id="A0A9D4UUP3"/>
<dbReference type="Proteomes" id="UP000886520">
    <property type="component" value="Chromosome 10"/>
</dbReference>
<keyword evidence="3" id="KW-0539">Nucleus</keyword>
<accession>A0A9D4UUP3</accession>
<dbReference type="GO" id="GO:0003755">
    <property type="term" value="F:peptidyl-prolyl cis-trans isomerase activity"/>
    <property type="evidence" value="ECO:0007669"/>
    <property type="project" value="InterPro"/>
</dbReference>
<evidence type="ECO:0000256" key="3">
    <source>
        <dbReference type="ARBA" id="ARBA00023242"/>
    </source>
</evidence>
<feature type="domain" description="PPIase cyclophilin-type" evidence="4">
    <location>
        <begin position="1"/>
        <end position="69"/>
    </location>
</feature>
<evidence type="ECO:0000256" key="1">
    <source>
        <dbReference type="ARBA" id="ARBA00004123"/>
    </source>
</evidence>
<evidence type="ECO:0000313" key="5">
    <source>
        <dbReference type="EMBL" id="KAI5074159.1"/>
    </source>
</evidence>
<reference evidence="5" key="1">
    <citation type="submission" date="2021-01" db="EMBL/GenBank/DDBJ databases">
        <title>Adiantum capillus-veneris genome.</title>
        <authorList>
            <person name="Fang Y."/>
            <person name="Liao Q."/>
        </authorList>
    </citation>
    <scope>NUCLEOTIDE SEQUENCE</scope>
    <source>
        <strain evidence="5">H3</strain>
        <tissue evidence="5">Leaf</tissue>
    </source>
</reference>
<dbReference type="Pfam" id="PF00160">
    <property type="entry name" value="Pro_isomerase"/>
    <property type="match status" value="1"/>
</dbReference>
<keyword evidence="6" id="KW-1185">Reference proteome</keyword>
<dbReference type="SUPFAM" id="SSF50891">
    <property type="entry name" value="Cyclophilin-like"/>
    <property type="match status" value="1"/>
</dbReference>